<dbReference type="Pfam" id="PF09803">
    <property type="entry name" value="Pet100"/>
    <property type="match status" value="1"/>
</dbReference>
<dbReference type="GO" id="GO:0033617">
    <property type="term" value="P:mitochondrial respiratory chain complex IV assembly"/>
    <property type="evidence" value="ECO:0007669"/>
    <property type="project" value="InterPro"/>
</dbReference>
<dbReference type="Ensembl" id="ENSEAST00005065964.1">
    <property type="protein sequence ID" value="ENSEASP00005041525.1"/>
    <property type="gene ID" value="ENSEASG00005025517.1"/>
</dbReference>
<keyword evidence="10" id="KW-1185">Reference proteome</keyword>
<evidence type="ECO:0000256" key="3">
    <source>
        <dbReference type="ARBA" id="ARBA00022692"/>
    </source>
</evidence>
<keyword evidence="7" id="KW-0472">Membrane</keyword>
<proteinExistence type="inferred from homology"/>
<dbReference type="PANTHER" id="PTHR33968">
    <property type="entry name" value="PROTEIN PET100 HOMOLOG, MITOCHONDRIAL"/>
    <property type="match status" value="1"/>
</dbReference>
<comment type="similarity">
    <text evidence="8">Belongs to the PET100 family.</text>
</comment>
<dbReference type="AlphaFoldDB" id="A0A9L0IKQ7"/>
<keyword evidence="6" id="KW-0496">Mitochondrion</keyword>
<comment type="subcellular location">
    <subcellularLocation>
        <location evidence="1">Membrane</location>
        <topology evidence="1">Single-pass membrane protein</topology>
    </subcellularLocation>
    <subcellularLocation>
        <location evidence="2">Mitochondrion membrane</location>
    </subcellularLocation>
</comment>
<accession>A0A9L0IKQ7</accession>
<keyword evidence="4" id="KW-0809">Transit peptide</keyword>
<gene>
    <name evidence="9" type="primary">LOC106844515</name>
</gene>
<protein>
    <recommendedName>
        <fullName evidence="11">Protein PET100 homolog, mitochondrial</fullName>
    </recommendedName>
</protein>
<evidence type="ECO:0000256" key="2">
    <source>
        <dbReference type="ARBA" id="ARBA00004325"/>
    </source>
</evidence>
<name>A0A9L0IKQ7_EQUAS</name>
<evidence type="ECO:0000313" key="10">
    <source>
        <dbReference type="Proteomes" id="UP000694387"/>
    </source>
</evidence>
<sequence>MAVVLLEFTRSPRAHLSTPLDGKLLQAGTVSVTLSPAPVSMPDEKQALMNNLQNNRMNGKQKPVCLKEPFPTSCPLGDILHGASVPRNQFGQLLTWKPGPPASLTRRAYLEEAPVAPHSGLRERVRAQEAQMTLYLTFPVAMFWIANQAEWFEDYVIQRKRELWPPEKEDQRQELEEFKERIRKQREEKLLRAARQSS</sequence>
<evidence type="ECO:0000256" key="6">
    <source>
        <dbReference type="ARBA" id="ARBA00023128"/>
    </source>
</evidence>
<dbReference type="GO" id="GO:0005743">
    <property type="term" value="C:mitochondrial inner membrane"/>
    <property type="evidence" value="ECO:0007669"/>
    <property type="project" value="TreeGrafter"/>
</dbReference>
<reference evidence="9 10" key="1">
    <citation type="journal article" date="2020" name="Nat. Commun.">
        <title>Donkey genomes provide new insights into domestication and selection for coat color.</title>
        <authorList>
            <person name="Wang"/>
            <person name="C."/>
            <person name="Li"/>
            <person name="H."/>
            <person name="Guo"/>
            <person name="Y."/>
            <person name="Huang"/>
            <person name="J."/>
            <person name="Sun"/>
            <person name="Y."/>
            <person name="Min"/>
            <person name="J."/>
            <person name="Wang"/>
            <person name="J."/>
            <person name="Fang"/>
            <person name="X."/>
            <person name="Zhao"/>
            <person name="Z."/>
            <person name="Wang"/>
            <person name="S."/>
            <person name="Zhang"/>
            <person name="Y."/>
            <person name="Liu"/>
            <person name="Q."/>
            <person name="Jiang"/>
            <person name="Q."/>
            <person name="Wang"/>
            <person name="X."/>
            <person name="Guo"/>
            <person name="Y."/>
            <person name="Yang"/>
            <person name="C."/>
            <person name="Wang"/>
            <person name="Y."/>
            <person name="Tian"/>
            <person name="F."/>
            <person name="Zhuang"/>
            <person name="G."/>
            <person name="Fan"/>
            <person name="Y."/>
            <person name="Gao"/>
            <person name="Q."/>
            <person name="Li"/>
            <person name="Y."/>
            <person name="Ju"/>
            <person name="Z."/>
            <person name="Li"/>
            <person name="J."/>
            <person name="Li"/>
            <person name="R."/>
            <person name="Hou"/>
            <person name="M."/>
            <person name="Yang"/>
            <person name="G."/>
            <person name="Liu"/>
            <person name="G."/>
            <person name="Liu"/>
            <person name="W."/>
            <person name="Guo"/>
            <person name="J."/>
            <person name="Pan"/>
            <person name="S."/>
            <person name="Fan"/>
            <person name="G."/>
            <person name="Zhang"/>
            <person name="W."/>
            <person name="Zhang"/>
            <person name="R."/>
            <person name="Yu"/>
            <person name="J."/>
            <person name="Zhang"/>
            <person name="X."/>
            <person name="Yin"/>
            <person name="Q."/>
            <person name="Ji"/>
            <person name="C."/>
            <person name="Jin"/>
            <person name="Y."/>
            <person name="Yue"/>
            <person name="G."/>
            <person name="Liu"/>
            <person name="M."/>
            <person name="Xu"/>
            <person name="J."/>
            <person name="Liu"/>
            <person name="S."/>
            <person name="Jordana"/>
            <person name="J."/>
            <person name="Noce"/>
            <person name="A."/>
            <person name="Amills"/>
            <person name="M."/>
            <person name="Wu"/>
            <person name="D.D."/>
            <person name="Li"/>
            <person name="S."/>
            <person name="Zhou"/>
            <person name="X. and Zhong"/>
            <person name="J."/>
        </authorList>
    </citation>
    <scope>NUCLEOTIDE SEQUENCE [LARGE SCALE GENOMIC DNA]</scope>
</reference>
<evidence type="ECO:0000256" key="1">
    <source>
        <dbReference type="ARBA" id="ARBA00004167"/>
    </source>
</evidence>
<dbReference type="InterPro" id="IPR018625">
    <property type="entry name" value="Pet100"/>
</dbReference>
<dbReference type="PANTHER" id="PTHR33968:SF1">
    <property type="entry name" value="PROTEIN PET100 HOMOLOG, MITOCHONDRIAL"/>
    <property type="match status" value="1"/>
</dbReference>
<evidence type="ECO:0000313" key="9">
    <source>
        <dbReference type="Ensembl" id="ENSEASP00005041525.1"/>
    </source>
</evidence>
<evidence type="ECO:0000256" key="5">
    <source>
        <dbReference type="ARBA" id="ARBA00022989"/>
    </source>
</evidence>
<reference evidence="9" key="3">
    <citation type="submission" date="2025-09" db="UniProtKB">
        <authorList>
            <consortium name="Ensembl"/>
        </authorList>
    </citation>
    <scope>IDENTIFICATION</scope>
</reference>
<evidence type="ECO:0000256" key="7">
    <source>
        <dbReference type="ARBA" id="ARBA00023136"/>
    </source>
</evidence>
<evidence type="ECO:0000256" key="4">
    <source>
        <dbReference type="ARBA" id="ARBA00022946"/>
    </source>
</evidence>
<evidence type="ECO:0008006" key="11">
    <source>
        <dbReference type="Google" id="ProtNLM"/>
    </source>
</evidence>
<organism evidence="9 10">
    <name type="scientific">Equus asinus</name>
    <name type="common">Donkey</name>
    <name type="synonym">Equus africanus asinus</name>
    <dbReference type="NCBI Taxonomy" id="9793"/>
    <lineage>
        <taxon>Eukaryota</taxon>
        <taxon>Metazoa</taxon>
        <taxon>Chordata</taxon>
        <taxon>Craniata</taxon>
        <taxon>Vertebrata</taxon>
        <taxon>Euteleostomi</taxon>
        <taxon>Mammalia</taxon>
        <taxon>Eutheria</taxon>
        <taxon>Laurasiatheria</taxon>
        <taxon>Perissodactyla</taxon>
        <taxon>Equidae</taxon>
        <taxon>Equus</taxon>
    </lineage>
</organism>
<evidence type="ECO:0000256" key="8">
    <source>
        <dbReference type="ARBA" id="ARBA00038077"/>
    </source>
</evidence>
<dbReference type="GeneTree" id="ENSGT00390000016884"/>
<keyword evidence="5" id="KW-1133">Transmembrane helix</keyword>
<dbReference type="Proteomes" id="UP000694387">
    <property type="component" value="Chromosome 20"/>
</dbReference>
<reference evidence="9" key="2">
    <citation type="submission" date="2025-08" db="UniProtKB">
        <authorList>
            <consortium name="Ensembl"/>
        </authorList>
    </citation>
    <scope>IDENTIFICATION</scope>
</reference>
<keyword evidence="3" id="KW-0812">Transmembrane</keyword>
<dbReference type="GO" id="GO:0051082">
    <property type="term" value="F:unfolded protein binding"/>
    <property type="evidence" value="ECO:0007669"/>
    <property type="project" value="TreeGrafter"/>
</dbReference>